<feature type="binding site" evidence="9">
    <location>
        <position position="36"/>
    </location>
    <ligand>
        <name>NADP(+)</name>
        <dbReference type="ChEBI" id="CHEBI:58349"/>
    </ligand>
</feature>
<dbReference type="InterPro" id="IPR022663">
    <property type="entry name" value="DapB_C"/>
</dbReference>
<proteinExistence type="inferred from homology"/>
<dbReference type="UniPathway" id="UPA00034">
    <property type="reaction ID" value="UER00018"/>
</dbReference>
<dbReference type="PIRSF" id="PIRSF000161">
    <property type="entry name" value="DHPR"/>
    <property type="match status" value="1"/>
</dbReference>
<keyword evidence="2 9" id="KW-0963">Cytoplasm</keyword>
<dbReference type="EC" id="1.17.1.8" evidence="9 10"/>
<evidence type="ECO:0000256" key="6">
    <source>
        <dbReference type="ARBA" id="ARBA00023002"/>
    </source>
</evidence>
<comment type="catalytic activity">
    <reaction evidence="9">
        <text>(S)-2,3,4,5-tetrahydrodipicolinate + NADP(+) + H2O = (2S,4S)-4-hydroxy-2,3,4,5-tetrahydrodipicolinate + NADPH + H(+)</text>
        <dbReference type="Rhea" id="RHEA:35331"/>
        <dbReference type="ChEBI" id="CHEBI:15377"/>
        <dbReference type="ChEBI" id="CHEBI:15378"/>
        <dbReference type="ChEBI" id="CHEBI:16845"/>
        <dbReference type="ChEBI" id="CHEBI:57783"/>
        <dbReference type="ChEBI" id="CHEBI:58349"/>
        <dbReference type="ChEBI" id="CHEBI:67139"/>
        <dbReference type="EC" id="1.17.1.8"/>
    </reaction>
</comment>
<comment type="subunit">
    <text evidence="9">Homotetramer.</text>
</comment>
<comment type="caution">
    <text evidence="9">Was originally thought to be a dihydrodipicolinate reductase (DHDPR), catalyzing the conversion of dihydrodipicolinate to tetrahydrodipicolinate. However, it was shown in E.coli that the substrate of the enzymatic reaction is not dihydrodipicolinate (DHDP) but in fact (2S,4S)-4-hydroxy-2,3,4,5-tetrahydrodipicolinic acid (HTPA), the product released by the DapA-catalyzed reaction.</text>
</comment>
<dbReference type="Gene3D" id="3.30.360.10">
    <property type="entry name" value="Dihydrodipicolinate Reductase, domain 2"/>
    <property type="match status" value="1"/>
</dbReference>
<comment type="catalytic activity">
    <reaction evidence="9">
        <text>(S)-2,3,4,5-tetrahydrodipicolinate + NAD(+) + H2O = (2S,4S)-4-hydroxy-2,3,4,5-tetrahydrodipicolinate + NADH + H(+)</text>
        <dbReference type="Rhea" id="RHEA:35323"/>
        <dbReference type="ChEBI" id="CHEBI:15377"/>
        <dbReference type="ChEBI" id="CHEBI:15378"/>
        <dbReference type="ChEBI" id="CHEBI:16845"/>
        <dbReference type="ChEBI" id="CHEBI:57540"/>
        <dbReference type="ChEBI" id="CHEBI:57945"/>
        <dbReference type="ChEBI" id="CHEBI:67139"/>
        <dbReference type="EC" id="1.17.1.8"/>
    </reaction>
</comment>
<dbReference type="PANTHER" id="PTHR20836:SF7">
    <property type="entry name" value="4-HYDROXY-TETRAHYDRODIPICOLINATE REDUCTASE"/>
    <property type="match status" value="1"/>
</dbReference>
<dbReference type="InterPro" id="IPR000846">
    <property type="entry name" value="DapB_N"/>
</dbReference>
<evidence type="ECO:0000259" key="12">
    <source>
        <dbReference type="Pfam" id="PF05173"/>
    </source>
</evidence>
<dbReference type="AlphaFoldDB" id="A0A1V4I914"/>
<comment type="caution">
    <text evidence="13">The sequence shown here is derived from an EMBL/GenBank/DDBJ whole genome shotgun (WGS) entry which is preliminary data.</text>
</comment>
<dbReference type="RefSeq" id="WP_079411480.1">
    <property type="nucleotide sequence ID" value="NZ_MZGW01000002.1"/>
</dbReference>
<name>A0A1V4I914_9FIRM</name>
<comment type="pathway">
    <text evidence="9">Amino-acid biosynthesis; L-lysine biosynthesis via DAP pathway; (S)-tetrahydrodipicolinate from L-aspartate: step 4/4.</text>
</comment>
<keyword evidence="7 9" id="KW-0520">NAD</keyword>
<keyword evidence="4 9" id="KW-0521">NADP</keyword>
<evidence type="ECO:0000256" key="3">
    <source>
        <dbReference type="ARBA" id="ARBA00022605"/>
    </source>
</evidence>
<dbReference type="EMBL" id="MZGW01000002">
    <property type="protein sequence ID" value="OPJ56419.1"/>
    <property type="molecule type" value="Genomic_DNA"/>
</dbReference>
<dbReference type="GO" id="GO:0005829">
    <property type="term" value="C:cytosol"/>
    <property type="evidence" value="ECO:0007669"/>
    <property type="project" value="TreeGrafter"/>
</dbReference>
<evidence type="ECO:0000256" key="5">
    <source>
        <dbReference type="ARBA" id="ARBA00022915"/>
    </source>
</evidence>
<dbReference type="OrthoDB" id="9790352at2"/>
<dbReference type="SUPFAM" id="SSF55347">
    <property type="entry name" value="Glyceraldehyde-3-phosphate dehydrogenase-like, C-terminal domain"/>
    <property type="match status" value="1"/>
</dbReference>
<dbReference type="HAMAP" id="MF_00102">
    <property type="entry name" value="DapB"/>
    <property type="match status" value="1"/>
</dbReference>
<keyword evidence="5 9" id="KW-0220">Diaminopimelate biosynthesis</keyword>
<comment type="function">
    <text evidence="9">Catalyzes the conversion of 4-hydroxy-tetrahydrodipicolinate (HTPA) to tetrahydrodipicolinate.</text>
</comment>
<dbReference type="GO" id="GO:0051287">
    <property type="term" value="F:NAD binding"/>
    <property type="evidence" value="ECO:0007669"/>
    <property type="project" value="UniProtKB-UniRule"/>
</dbReference>
<evidence type="ECO:0000259" key="11">
    <source>
        <dbReference type="Pfam" id="PF01113"/>
    </source>
</evidence>
<dbReference type="NCBIfam" id="TIGR00036">
    <property type="entry name" value="dapB"/>
    <property type="match status" value="1"/>
</dbReference>
<dbReference type="PANTHER" id="PTHR20836">
    <property type="entry name" value="DIHYDRODIPICOLINATE REDUCTASE"/>
    <property type="match status" value="1"/>
</dbReference>
<feature type="domain" description="Dihydrodipicolinate reductase N-terminal" evidence="11">
    <location>
        <begin position="2"/>
        <end position="112"/>
    </location>
</feature>
<dbReference type="FunFam" id="3.30.360.10:FF:000009">
    <property type="entry name" value="4-hydroxy-tetrahydrodipicolinate reductase"/>
    <property type="match status" value="1"/>
</dbReference>
<comment type="caution">
    <text evidence="9">Lacks conserved residue(s) required for the propagation of feature annotation.</text>
</comment>
<evidence type="ECO:0000256" key="10">
    <source>
        <dbReference type="NCBIfam" id="TIGR00036"/>
    </source>
</evidence>
<evidence type="ECO:0000313" key="13">
    <source>
        <dbReference type="EMBL" id="OPJ56419.1"/>
    </source>
</evidence>
<feature type="binding site" evidence="9">
    <location>
        <begin position="8"/>
        <end position="13"/>
    </location>
    <ligand>
        <name>NAD(+)</name>
        <dbReference type="ChEBI" id="CHEBI:57540"/>
    </ligand>
</feature>
<organism evidence="13 14">
    <name type="scientific">Alkalithermobacter paradoxus</name>
    <dbReference type="NCBI Taxonomy" id="29349"/>
    <lineage>
        <taxon>Bacteria</taxon>
        <taxon>Bacillati</taxon>
        <taxon>Bacillota</taxon>
        <taxon>Clostridia</taxon>
        <taxon>Peptostreptococcales</taxon>
        <taxon>Tepidibacteraceae</taxon>
        <taxon>Alkalithermobacter</taxon>
    </lineage>
</organism>
<keyword evidence="3 9" id="KW-0028">Amino-acid biosynthesis</keyword>
<gene>
    <name evidence="9 13" type="primary">dapB</name>
    <name evidence="13" type="ORF">CLOTH_08230</name>
</gene>
<dbReference type="InterPro" id="IPR023940">
    <property type="entry name" value="DHDPR_bac"/>
</dbReference>
<feature type="binding site" evidence="9">
    <location>
        <begin position="109"/>
        <end position="112"/>
    </location>
    <ligand>
        <name>NAD(+)</name>
        <dbReference type="ChEBI" id="CHEBI:57540"/>
    </ligand>
</feature>
<protein>
    <recommendedName>
        <fullName evidence="9 10">4-hydroxy-tetrahydrodipicolinate reductase</fullName>
        <shortName evidence="9">HTPA reductase</shortName>
        <ecNumber evidence="9 10">1.17.1.8</ecNumber>
    </recommendedName>
</protein>
<evidence type="ECO:0000256" key="4">
    <source>
        <dbReference type="ARBA" id="ARBA00022857"/>
    </source>
</evidence>
<dbReference type="Gene3D" id="3.40.50.720">
    <property type="entry name" value="NAD(P)-binding Rossmann-like Domain"/>
    <property type="match status" value="1"/>
</dbReference>
<feature type="active site" description="Proton donor" evidence="9">
    <location>
        <position position="145"/>
    </location>
</feature>
<keyword evidence="6 9" id="KW-0560">Oxidoreductase</keyword>
<dbReference type="GO" id="GO:0019877">
    <property type="term" value="P:diaminopimelate biosynthetic process"/>
    <property type="evidence" value="ECO:0007669"/>
    <property type="project" value="UniProtKB-UniRule"/>
</dbReference>
<sequence>MINVALNGCLGKMGMVLINSISRDPDFNLVAGIDKKTDISLSFPVYNNPLDIKEKVDVIIDFSRPESLNDLLSYAKNSKTALVIATTGYSNEELDDILKASKDIPIFHSSNMSIGVNLILDLVKIATKALSGFDIEIIEKHHNKKVDAPSGTALMIANEIKSALNDECEFNYGRYGKDAKRNESEIGIHAVRGGTIVGEHSTIFAGPDEIVEINHMALSKEVFAEGAKKAAKFIVTKQAGYYNMKNMINTL</sequence>
<dbReference type="PROSITE" id="PS01298">
    <property type="entry name" value="DAPB"/>
    <property type="match status" value="1"/>
</dbReference>
<feature type="binding site" evidence="9">
    <location>
        <position position="142"/>
    </location>
    <ligand>
        <name>(S)-2,3,4,5-tetrahydrodipicolinate</name>
        <dbReference type="ChEBI" id="CHEBI:16845"/>
    </ligand>
</feature>
<dbReference type="InterPro" id="IPR036291">
    <property type="entry name" value="NAD(P)-bd_dom_sf"/>
</dbReference>
<dbReference type="GO" id="GO:0050661">
    <property type="term" value="F:NADP binding"/>
    <property type="evidence" value="ECO:0007669"/>
    <property type="project" value="UniProtKB-UniRule"/>
</dbReference>
<evidence type="ECO:0000256" key="8">
    <source>
        <dbReference type="ARBA" id="ARBA00023154"/>
    </source>
</evidence>
<evidence type="ECO:0000256" key="7">
    <source>
        <dbReference type="ARBA" id="ARBA00023027"/>
    </source>
</evidence>
<evidence type="ECO:0000256" key="2">
    <source>
        <dbReference type="ARBA" id="ARBA00022490"/>
    </source>
</evidence>
<feature type="binding site" evidence="9">
    <location>
        <begin position="151"/>
        <end position="152"/>
    </location>
    <ligand>
        <name>(S)-2,3,4,5-tetrahydrodipicolinate</name>
        <dbReference type="ChEBI" id="CHEBI:16845"/>
    </ligand>
</feature>
<comment type="similarity">
    <text evidence="1 9">Belongs to the DapB family.</text>
</comment>
<dbReference type="CDD" id="cd02274">
    <property type="entry name" value="DHDPR_N"/>
    <property type="match status" value="1"/>
</dbReference>
<dbReference type="Proteomes" id="UP000190140">
    <property type="component" value="Unassembled WGS sequence"/>
</dbReference>
<dbReference type="InterPro" id="IPR022664">
    <property type="entry name" value="DapB_N_CS"/>
</dbReference>
<comment type="subcellular location">
    <subcellularLocation>
        <location evidence="9">Cytoplasm</location>
    </subcellularLocation>
</comment>
<dbReference type="SUPFAM" id="SSF51735">
    <property type="entry name" value="NAD(P)-binding Rossmann-fold domains"/>
    <property type="match status" value="1"/>
</dbReference>
<evidence type="ECO:0000313" key="14">
    <source>
        <dbReference type="Proteomes" id="UP000190140"/>
    </source>
</evidence>
<keyword evidence="8 9" id="KW-0457">Lysine biosynthesis</keyword>
<accession>A0A1V4I914</accession>
<dbReference type="GO" id="GO:0009089">
    <property type="term" value="P:lysine biosynthetic process via diaminopimelate"/>
    <property type="evidence" value="ECO:0007669"/>
    <property type="project" value="UniProtKB-UniRule"/>
</dbReference>
<dbReference type="GO" id="GO:0008839">
    <property type="term" value="F:4-hydroxy-tetrahydrodipicolinate reductase"/>
    <property type="evidence" value="ECO:0007669"/>
    <property type="project" value="UniProtKB-UniRule"/>
</dbReference>
<keyword evidence="14" id="KW-1185">Reference proteome</keyword>
<dbReference type="Pfam" id="PF01113">
    <property type="entry name" value="DapB_N"/>
    <property type="match status" value="1"/>
</dbReference>
<evidence type="ECO:0000256" key="1">
    <source>
        <dbReference type="ARBA" id="ARBA00006642"/>
    </source>
</evidence>
<reference evidence="13 14" key="1">
    <citation type="submission" date="2017-03" db="EMBL/GenBank/DDBJ databases">
        <title>Genome sequence of Clostridium thermoalcaliphilum DSM 7309.</title>
        <authorList>
            <person name="Poehlein A."/>
            <person name="Daniel R."/>
        </authorList>
    </citation>
    <scope>NUCLEOTIDE SEQUENCE [LARGE SCALE GENOMIC DNA]</scope>
    <source>
        <strain evidence="13 14">DSM 7309</strain>
    </source>
</reference>
<dbReference type="GO" id="GO:0016726">
    <property type="term" value="F:oxidoreductase activity, acting on CH or CH2 groups, NAD or NADP as acceptor"/>
    <property type="evidence" value="ECO:0007669"/>
    <property type="project" value="UniProtKB-UniRule"/>
</dbReference>
<dbReference type="Pfam" id="PF05173">
    <property type="entry name" value="DapB_C"/>
    <property type="match status" value="1"/>
</dbReference>
<feature type="binding site" evidence="9">
    <location>
        <begin position="85"/>
        <end position="87"/>
    </location>
    <ligand>
        <name>NAD(+)</name>
        <dbReference type="ChEBI" id="CHEBI:57540"/>
    </ligand>
</feature>
<feature type="active site" description="Proton donor/acceptor" evidence="9">
    <location>
        <position position="141"/>
    </location>
</feature>
<evidence type="ECO:0000256" key="9">
    <source>
        <dbReference type="HAMAP-Rule" id="MF_00102"/>
    </source>
</evidence>
<dbReference type="STRING" id="29349.CLOTH_08230"/>
<feature type="domain" description="Dihydrodipicolinate reductase C-terminal" evidence="12">
    <location>
        <begin position="115"/>
        <end position="247"/>
    </location>
</feature>